<dbReference type="AlphaFoldDB" id="A0AAI9XL46"/>
<evidence type="ECO:0000256" key="1">
    <source>
        <dbReference type="SAM" id="MobiDB-lite"/>
    </source>
</evidence>
<sequence length="150" mass="16179">MLSSSSEPPPEQTPIAKHPGSPSNIAPRAPVALSQKPRGLSDSPLITIRPVQQPETGLAYILPRVDARVDVPTPFLRIGIRNVKDYGPGVPEFDSMTLIMLKTSTKTSTNTTQTEKESSKAGDIAVCDYFAIDVPDINVIKKLYPSAGKH</sequence>
<evidence type="ECO:0000313" key="2">
    <source>
        <dbReference type="EMBL" id="KAK1454264.1"/>
    </source>
</evidence>
<dbReference type="EMBL" id="MPDP01000292">
    <property type="protein sequence ID" value="KAK1454264.1"/>
    <property type="molecule type" value="Genomic_DNA"/>
</dbReference>
<evidence type="ECO:0000313" key="3">
    <source>
        <dbReference type="Proteomes" id="UP001239213"/>
    </source>
</evidence>
<comment type="caution">
    <text evidence="2">The sequence shown here is derived from an EMBL/GenBank/DDBJ whole genome shotgun (WGS) entry which is preliminary data.</text>
</comment>
<proteinExistence type="predicted"/>
<keyword evidence="3" id="KW-1185">Reference proteome</keyword>
<dbReference type="Proteomes" id="UP001239213">
    <property type="component" value="Unassembled WGS sequence"/>
</dbReference>
<protein>
    <submittedName>
        <fullName evidence="2">Uncharacterized protein</fullName>
    </submittedName>
</protein>
<organism evidence="2 3">
    <name type="scientific">Colletotrichum cuscutae</name>
    <dbReference type="NCBI Taxonomy" id="1209917"/>
    <lineage>
        <taxon>Eukaryota</taxon>
        <taxon>Fungi</taxon>
        <taxon>Dikarya</taxon>
        <taxon>Ascomycota</taxon>
        <taxon>Pezizomycotina</taxon>
        <taxon>Sordariomycetes</taxon>
        <taxon>Hypocreomycetidae</taxon>
        <taxon>Glomerellales</taxon>
        <taxon>Glomerellaceae</taxon>
        <taxon>Colletotrichum</taxon>
        <taxon>Colletotrichum acutatum species complex</taxon>
    </lineage>
</organism>
<reference evidence="2" key="1">
    <citation type="submission" date="2016-11" db="EMBL/GenBank/DDBJ databases">
        <title>The genome sequence of Colletotrichum cuscutae.</title>
        <authorList>
            <person name="Baroncelli R."/>
        </authorList>
    </citation>
    <scope>NUCLEOTIDE SEQUENCE</scope>
    <source>
        <strain evidence="2">IMI 304802</strain>
    </source>
</reference>
<name>A0AAI9XL46_9PEZI</name>
<accession>A0AAI9XL46</accession>
<gene>
    <name evidence="2" type="ORF">CCUS01_10557</name>
</gene>
<feature type="region of interest" description="Disordered" evidence="1">
    <location>
        <begin position="1"/>
        <end position="45"/>
    </location>
</feature>